<evidence type="ECO:0000256" key="7">
    <source>
        <dbReference type="ARBA" id="ARBA00023078"/>
    </source>
</evidence>
<organism evidence="9 10">
    <name type="scientific">Cardamine amara subsp. amara</name>
    <dbReference type="NCBI Taxonomy" id="228776"/>
    <lineage>
        <taxon>Eukaryota</taxon>
        <taxon>Viridiplantae</taxon>
        <taxon>Streptophyta</taxon>
        <taxon>Embryophyta</taxon>
        <taxon>Tracheophyta</taxon>
        <taxon>Spermatophyta</taxon>
        <taxon>Magnoliopsida</taxon>
        <taxon>eudicotyledons</taxon>
        <taxon>Gunneridae</taxon>
        <taxon>Pentapetalae</taxon>
        <taxon>rosids</taxon>
        <taxon>malvids</taxon>
        <taxon>Brassicales</taxon>
        <taxon>Brassicaceae</taxon>
        <taxon>Cardamineae</taxon>
        <taxon>Cardamine</taxon>
    </lineage>
</organism>
<evidence type="ECO:0000256" key="4">
    <source>
        <dbReference type="ARBA" id="ARBA00022640"/>
    </source>
</evidence>
<name>A0ABD1BH66_CARAN</name>
<dbReference type="GO" id="GO:0009507">
    <property type="term" value="C:chloroplast"/>
    <property type="evidence" value="ECO:0007669"/>
    <property type="project" value="UniProtKB-SubCell"/>
</dbReference>
<keyword evidence="6" id="KW-1133">Transmembrane helix</keyword>
<evidence type="ECO:0000256" key="5">
    <source>
        <dbReference type="ARBA" id="ARBA00022692"/>
    </source>
</evidence>
<comment type="subcellular location">
    <subcellularLocation>
        <location evidence="2">Membrane</location>
    </subcellularLocation>
    <subcellularLocation>
        <location evidence="1">Plastid</location>
        <location evidence="1">Chloroplast</location>
    </subcellularLocation>
</comment>
<evidence type="ECO:0000313" key="10">
    <source>
        <dbReference type="Proteomes" id="UP001558713"/>
    </source>
</evidence>
<dbReference type="EMBL" id="JBANAX010000345">
    <property type="protein sequence ID" value="KAL1213340.1"/>
    <property type="molecule type" value="Genomic_DNA"/>
</dbReference>
<dbReference type="Pfam" id="PF00504">
    <property type="entry name" value="Chloroa_b-bind"/>
    <property type="match status" value="1"/>
</dbReference>
<keyword evidence="4" id="KW-0934">Plastid</keyword>
<keyword evidence="10" id="KW-1185">Reference proteome</keyword>
<dbReference type="GO" id="GO:0016020">
    <property type="term" value="C:membrane"/>
    <property type="evidence" value="ECO:0007669"/>
    <property type="project" value="UniProtKB-SubCell"/>
</dbReference>
<keyword evidence="7" id="KW-0793">Thylakoid</keyword>
<keyword evidence="3" id="KW-0150">Chloroplast</keyword>
<evidence type="ECO:0000256" key="6">
    <source>
        <dbReference type="ARBA" id="ARBA00022989"/>
    </source>
</evidence>
<dbReference type="Proteomes" id="UP001558713">
    <property type="component" value="Unassembled WGS sequence"/>
</dbReference>
<evidence type="ECO:0000256" key="1">
    <source>
        <dbReference type="ARBA" id="ARBA00004229"/>
    </source>
</evidence>
<comment type="caution">
    <text evidence="9">The sequence shown here is derived from an EMBL/GenBank/DDBJ whole genome shotgun (WGS) entry which is preliminary data.</text>
</comment>
<dbReference type="InterPro" id="IPR022796">
    <property type="entry name" value="Chloroa_b-bind"/>
</dbReference>
<sequence length="165" mass="18084">MTQACQSYSRLLSVYLRRSALVQGLMCDYQRGLNGVHSQNDTDSEEGAKVFKLLESAAEPELLIAEMIGTRTEAADAKSTPFQPYSEVSGIQRFRECELIHGRWAMLATLGAISVEWLTGVTWQDDGKLVDGSSYLGQPLPSSSNATLNMTQRSVCTLEASSSIR</sequence>
<dbReference type="Gene3D" id="1.10.3460.10">
    <property type="entry name" value="Chlorophyll a/b binding protein domain"/>
    <property type="match status" value="1"/>
</dbReference>
<protein>
    <submittedName>
        <fullName evidence="9">Chlorophyll a-b binding protein CP29.1</fullName>
    </submittedName>
</protein>
<evidence type="ECO:0000256" key="3">
    <source>
        <dbReference type="ARBA" id="ARBA00022528"/>
    </source>
</evidence>
<evidence type="ECO:0000256" key="8">
    <source>
        <dbReference type="ARBA" id="ARBA00023136"/>
    </source>
</evidence>
<gene>
    <name evidence="9" type="ORF">V5N11_028240</name>
</gene>
<accession>A0ABD1BH66</accession>
<evidence type="ECO:0000313" key="9">
    <source>
        <dbReference type="EMBL" id="KAL1213340.1"/>
    </source>
</evidence>
<dbReference type="SUPFAM" id="SSF103511">
    <property type="entry name" value="Chlorophyll a-b binding protein"/>
    <property type="match status" value="1"/>
</dbReference>
<dbReference type="AlphaFoldDB" id="A0ABD1BH66"/>
<keyword evidence="8" id="KW-0472">Membrane</keyword>
<proteinExistence type="predicted"/>
<keyword evidence="5" id="KW-0812">Transmembrane</keyword>
<reference evidence="9 10" key="1">
    <citation type="submission" date="2024-04" db="EMBL/GenBank/DDBJ databases">
        <title>Genome assembly C_amara_ONT_v2.</title>
        <authorList>
            <person name="Yant L."/>
            <person name="Moore C."/>
            <person name="Slenker M."/>
        </authorList>
    </citation>
    <scope>NUCLEOTIDE SEQUENCE [LARGE SCALE GENOMIC DNA]</scope>
    <source>
        <tissue evidence="9">Leaf</tissue>
    </source>
</reference>
<evidence type="ECO:0000256" key="2">
    <source>
        <dbReference type="ARBA" id="ARBA00004370"/>
    </source>
</evidence>